<sequence>MTSTSSTPSPPPRNPRKPTLVYSLTPTDDGSFRHFQFQSPAPVPRIPTPPTPATATPSASSSTHRNYKLKQFLLSCQYASLPRGNPRNIYTHRPTHAELERDRRLHAARLANQAAIDAQTPKSTSQRRTTRRAAAAAEAKIESLAALTTPVKRAPPKKKAGTNASSKKDAGKATPKSTPRVKDVELPQPVVEDAPAPVAGPKSQRAKRKVQTPAVSTNRASTRSASKSQVPHADADVDVEMVDTTSSKGKAKQTDTASHPIPKAITIPKPPTHSSHPSYASSSSSSDSPILTPSPELQHAHIQIPNIPTTMDMDMGMGIHIPIDTADVKKELLTDIPAPRASPAPSDASHTSNASKGSVKRKRNAVVDLDAVGSSEMVEMGKTRSGRVVKRRKME</sequence>
<dbReference type="AlphaFoldDB" id="A0A0C9U6B4"/>
<proteinExistence type="predicted"/>
<keyword evidence="3" id="KW-1185">Reference proteome</keyword>
<dbReference type="Proteomes" id="UP000054279">
    <property type="component" value="Unassembled WGS sequence"/>
</dbReference>
<feature type="compositionally biased region" description="Low complexity" evidence="1">
    <location>
        <begin position="260"/>
        <end position="294"/>
    </location>
</feature>
<name>A0A0C9U6B4_SPHS4</name>
<feature type="compositionally biased region" description="Basic residues" evidence="1">
    <location>
        <begin position="384"/>
        <end position="395"/>
    </location>
</feature>
<feature type="region of interest" description="Disordered" evidence="1">
    <location>
        <begin position="337"/>
        <end position="395"/>
    </location>
</feature>
<feature type="region of interest" description="Disordered" evidence="1">
    <location>
        <begin position="1"/>
        <end position="66"/>
    </location>
</feature>
<feature type="compositionally biased region" description="Low complexity" evidence="1">
    <location>
        <begin position="337"/>
        <end position="349"/>
    </location>
</feature>
<dbReference type="EMBL" id="KN837160">
    <property type="protein sequence ID" value="KIJ38543.1"/>
    <property type="molecule type" value="Genomic_DNA"/>
</dbReference>
<accession>A0A0C9U6B4</accession>
<protein>
    <submittedName>
        <fullName evidence="2">Uncharacterized protein</fullName>
    </submittedName>
</protein>
<feature type="compositionally biased region" description="Low complexity" evidence="1">
    <location>
        <begin position="53"/>
        <end position="63"/>
    </location>
</feature>
<dbReference type="HOGENOM" id="CLU_704320_0_0_1"/>
<feature type="region of interest" description="Disordered" evidence="1">
    <location>
        <begin position="112"/>
        <end position="294"/>
    </location>
</feature>
<reference evidence="2 3" key="1">
    <citation type="submission" date="2014-06" db="EMBL/GenBank/DDBJ databases">
        <title>Evolutionary Origins and Diversification of the Mycorrhizal Mutualists.</title>
        <authorList>
            <consortium name="DOE Joint Genome Institute"/>
            <consortium name="Mycorrhizal Genomics Consortium"/>
            <person name="Kohler A."/>
            <person name="Kuo A."/>
            <person name="Nagy L.G."/>
            <person name="Floudas D."/>
            <person name="Copeland A."/>
            <person name="Barry K.W."/>
            <person name="Cichocki N."/>
            <person name="Veneault-Fourrey C."/>
            <person name="LaButti K."/>
            <person name="Lindquist E.A."/>
            <person name="Lipzen A."/>
            <person name="Lundell T."/>
            <person name="Morin E."/>
            <person name="Murat C."/>
            <person name="Riley R."/>
            <person name="Ohm R."/>
            <person name="Sun H."/>
            <person name="Tunlid A."/>
            <person name="Henrissat B."/>
            <person name="Grigoriev I.V."/>
            <person name="Hibbett D.S."/>
            <person name="Martin F."/>
        </authorList>
    </citation>
    <scope>NUCLEOTIDE SEQUENCE [LARGE SCALE GENOMIC DNA]</scope>
    <source>
        <strain evidence="2 3">SS14</strain>
    </source>
</reference>
<feature type="compositionally biased region" description="Polar residues" evidence="1">
    <location>
        <begin position="213"/>
        <end position="229"/>
    </location>
</feature>
<evidence type="ECO:0000256" key="1">
    <source>
        <dbReference type="SAM" id="MobiDB-lite"/>
    </source>
</evidence>
<feature type="compositionally biased region" description="Pro residues" evidence="1">
    <location>
        <begin position="41"/>
        <end position="52"/>
    </location>
</feature>
<evidence type="ECO:0000313" key="2">
    <source>
        <dbReference type="EMBL" id="KIJ38543.1"/>
    </source>
</evidence>
<evidence type="ECO:0000313" key="3">
    <source>
        <dbReference type="Proteomes" id="UP000054279"/>
    </source>
</evidence>
<gene>
    <name evidence="2" type="ORF">M422DRAFT_258924</name>
</gene>
<organism evidence="2 3">
    <name type="scientific">Sphaerobolus stellatus (strain SS14)</name>
    <dbReference type="NCBI Taxonomy" id="990650"/>
    <lineage>
        <taxon>Eukaryota</taxon>
        <taxon>Fungi</taxon>
        <taxon>Dikarya</taxon>
        <taxon>Basidiomycota</taxon>
        <taxon>Agaricomycotina</taxon>
        <taxon>Agaricomycetes</taxon>
        <taxon>Phallomycetidae</taxon>
        <taxon>Geastrales</taxon>
        <taxon>Sphaerobolaceae</taxon>
        <taxon>Sphaerobolus</taxon>
    </lineage>
</organism>